<feature type="domain" description="GmrSD restriction endonucleases C-terminal" evidence="1">
    <location>
        <begin position="2"/>
        <end position="132"/>
    </location>
</feature>
<organism evidence="2 3">
    <name type="scientific">Glutamicibacter creatinolyticus</name>
    <dbReference type="NCBI Taxonomy" id="162496"/>
    <lineage>
        <taxon>Bacteria</taxon>
        <taxon>Bacillati</taxon>
        <taxon>Actinomycetota</taxon>
        <taxon>Actinomycetes</taxon>
        <taxon>Micrococcales</taxon>
        <taxon>Micrococcaceae</taxon>
        <taxon>Glutamicibacter</taxon>
    </lineage>
</organism>
<dbReference type="PANTHER" id="PTHR24094">
    <property type="entry name" value="SECRETED PROTEIN"/>
    <property type="match status" value="1"/>
</dbReference>
<proteinExistence type="predicted"/>
<accession>A0A5B7WRY8</accession>
<dbReference type="Pfam" id="PF07510">
    <property type="entry name" value="GmrSD_C"/>
    <property type="match status" value="1"/>
</dbReference>
<evidence type="ECO:0000313" key="2">
    <source>
        <dbReference type="EMBL" id="QCY46659.1"/>
    </source>
</evidence>
<protein>
    <submittedName>
        <fullName evidence="2">Deoxyribonuclease</fullName>
    </submittedName>
</protein>
<reference evidence="2 3" key="1">
    <citation type="submission" date="2018-12" db="EMBL/GenBank/DDBJ databases">
        <title>Complete Genome Sequence of Glutamicibacter creatinolyticus strain LGCM259,isolated from an abscess of a 12-year-old mare in Italy.</title>
        <authorList>
            <person name="Santos R.G."/>
            <person name="Silva A.L."/>
            <person name="Seyffert N."/>
            <person name="Castro T.L.P."/>
            <person name="Attili A.R."/>
            <person name="Rifici C."/>
            <person name="Mazzullo G."/>
            <person name="Brenig B."/>
            <person name="Venanzi F."/>
            <person name="Azevedo V."/>
        </authorList>
    </citation>
    <scope>NUCLEOTIDE SEQUENCE [LARGE SCALE GENOMIC DNA]</scope>
    <source>
        <strain evidence="2 3">LGCM 259</strain>
    </source>
</reference>
<gene>
    <name evidence="2" type="ORF">GcLGCM259_0903</name>
</gene>
<name>A0A5B7WRY8_9MICC</name>
<dbReference type="AlphaFoldDB" id="A0A5B7WRY8"/>
<sequence>MLARDLTVHTYKTGTANCVVLTATLEDPYTGALIEFQRGQGTSNAVQIDHVVALSDAWQKGAQKLSSQSRYEFANDPLNLLAVDGPTNASKGDRDAASWLPPNRGFWCEYVTRQVEVKYKYDLWMTKAEHNASARVLQSHCN</sequence>
<dbReference type="InterPro" id="IPR011089">
    <property type="entry name" value="GmrSD_C"/>
</dbReference>
<keyword evidence="3" id="KW-1185">Reference proteome</keyword>
<dbReference type="RefSeq" id="WP_346922771.1">
    <property type="nucleotide sequence ID" value="NZ_DALZXT010000094.1"/>
</dbReference>
<evidence type="ECO:0000259" key="1">
    <source>
        <dbReference type="Pfam" id="PF07510"/>
    </source>
</evidence>
<dbReference type="EMBL" id="CP034412">
    <property type="protein sequence ID" value="QCY46659.1"/>
    <property type="molecule type" value="Genomic_DNA"/>
</dbReference>
<dbReference type="KEGG" id="gcr:GcLGCM259_0903"/>
<dbReference type="Proteomes" id="UP000307000">
    <property type="component" value="Chromosome"/>
</dbReference>
<evidence type="ECO:0000313" key="3">
    <source>
        <dbReference type="Proteomes" id="UP000307000"/>
    </source>
</evidence>
<dbReference type="PANTHER" id="PTHR24094:SF15">
    <property type="entry name" value="AMP-DEPENDENT SYNTHETASE_LIGASE DOMAIN-CONTAINING PROTEIN-RELATED"/>
    <property type="match status" value="1"/>
</dbReference>